<name>A0A0U5F9K9_9PROT</name>
<dbReference type="STRING" id="431306.AGA_2343"/>
<dbReference type="Proteomes" id="UP000068250">
    <property type="component" value="Chromosome I"/>
</dbReference>
<gene>
    <name evidence="1" type="ORF">AGA_2343</name>
</gene>
<evidence type="ECO:0000313" key="2">
    <source>
        <dbReference type="Proteomes" id="UP000068250"/>
    </source>
</evidence>
<dbReference type="EMBL" id="LN609302">
    <property type="protein sequence ID" value="CEF57034.1"/>
    <property type="molecule type" value="Genomic_DNA"/>
</dbReference>
<accession>A0A0U5F9K9</accession>
<sequence>MRHPFLFLHPIMPDHSMPHDLTRLRCLLPRITASGALAMGLISALAGCGGGESSSTDFAPACPITHIPSEAADYYLYKGNSTNFRDLVARASIVKLEGDCSAGGPKDLKTRVVLHITVERGPASSTDTLTLPWFIAVLHGDRIVNKHVFRHTITFPPNLATFDTTSKVITIDLPIPPRNVDSDYRFEVGFQLNKNQLGYNQAHLKPAAYQAY</sequence>
<organism evidence="1 2">
    <name type="scientific">Acetobacter ghanensis</name>
    <dbReference type="NCBI Taxonomy" id="431306"/>
    <lineage>
        <taxon>Bacteria</taxon>
        <taxon>Pseudomonadati</taxon>
        <taxon>Pseudomonadota</taxon>
        <taxon>Alphaproteobacteria</taxon>
        <taxon>Acetobacterales</taxon>
        <taxon>Acetobacteraceae</taxon>
        <taxon>Acetobacter</taxon>
    </lineage>
</organism>
<dbReference type="PATRIC" id="fig|431306.5.peg.2420"/>
<evidence type="ECO:0000313" key="1">
    <source>
        <dbReference type="EMBL" id="CEF57034.1"/>
    </source>
</evidence>
<reference evidence="2" key="1">
    <citation type="submission" date="2014-09" db="EMBL/GenBank/DDBJ databases">
        <authorList>
            <person name="Illeghems K.G."/>
        </authorList>
    </citation>
    <scope>NUCLEOTIDE SEQUENCE [LARGE SCALE GENOMIC DNA]</scope>
    <source>
        <strain evidence="2">LMG 23848T</strain>
    </source>
</reference>
<proteinExistence type="predicted"/>
<protein>
    <recommendedName>
        <fullName evidence="3">Lipoprotein</fullName>
    </recommendedName>
</protein>
<dbReference type="AlphaFoldDB" id="A0A0U5F9K9"/>
<evidence type="ECO:0008006" key="3">
    <source>
        <dbReference type="Google" id="ProtNLM"/>
    </source>
</evidence>